<dbReference type="OrthoDB" id="122011at2"/>
<accession>A0A2Z5G621</accession>
<sequence length="185" mass="20870">MSILSRKVSRLLTVALVTSIALLPPVLRSVTRKPPNTQVAAQLDAARSEAYELARDAEEMTSLLNNDVSWQSHATVLNRIRDHVNNMGKILEKLQSERDEASPWQQEAIDRMVPLLKDIAANTTAAIEHLNQNQIRPVSEDYKEYLQQNADTAHALADMISSFVKYDRTRATLEALQDKIEMPHN</sequence>
<keyword evidence="2" id="KW-1185">Reference proteome</keyword>
<evidence type="ECO:0000313" key="2">
    <source>
        <dbReference type="Proteomes" id="UP000253606"/>
    </source>
</evidence>
<dbReference type="EMBL" id="CP030840">
    <property type="protein sequence ID" value="AXC14541.1"/>
    <property type="molecule type" value="Genomic_DNA"/>
</dbReference>
<evidence type="ECO:0000313" key="1">
    <source>
        <dbReference type="EMBL" id="AXC14541.1"/>
    </source>
</evidence>
<name>A0A2Z5G621_9BACT</name>
<dbReference type="AlphaFoldDB" id="A0A2Z5G621"/>
<dbReference type="RefSeq" id="WP_114209297.1">
    <property type="nucleotide sequence ID" value="NZ_CP030840.1"/>
</dbReference>
<dbReference type="Proteomes" id="UP000253606">
    <property type="component" value="Chromosome"/>
</dbReference>
<dbReference type="KEGG" id="abas:ACPOL_5291"/>
<organism evidence="1 2">
    <name type="scientific">Acidisarcina polymorpha</name>
    <dbReference type="NCBI Taxonomy" id="2211140"/>
    <lineage>
        <taxon>Bacteria</taxon>
        <taxon>Pseudomonadati</taxon>
        <taxon>Acidobacteriota</taxon>
        <taxon>Terriglobia</taxon>
        <taxon>Terriglobales</taxon>
        <taxon>Acidobacteriaceae</taxon>
        <taxon>Acidisarcina</taxon>
    </lineage>
</organism>
<reference evidence="1 2" key="1">
    <citation type="journal article" date="2018" name="Front. Microbiol.">
        <title>Hydrolytic Capabilities as a Key to Environmental Success: Chitinolytic and Cellulolytic Acidobacteria From Acidic Sub-arctic Soils and Boreal Peatlands.</title>
        <authorList>
            <person name="Belova S.E."/>
            <person name="Ravin N.V."/>
            <person name="Pankratov T.A."/>
            <person name="Rakitin A.L."/>
            <person name="Ivanova A.A."/>
            <person name="Beletsky A.V."/>
            <person name="Mardanov A.V."/>
            <person name="Sinninghe Damste J.S."/>
            <person name="Dedysh S.N."/>
        </authorList>
    </citation>
    <scope>NUCLEOTIDE SEQUENCE [LARGE SCALE GENOMIC DNA]</scope>
    <source>
        <strain evidence="1 2">SBC82</strain>
    </source>
</reference>
<proteinExistence type="predicted"/>
<gene>
    <name evidence="1" type="ORF">ACPOL_5291</name>
</gene>
<protein>
    <submittedName>
        <fullName evidence="1">Uncharacterized protein</fullName>
    </submittedName>
</protein>